<name>A0AAD1XLY2_EUPCR</name>
<dbReference type="InterPro" id="IPR038791">
    <property type="entry name" value="Cfap97/Hemingway"/>
</dbReference>
<comment type="caution">
    <text evidence="2">The sequence shown here is derived from an EMBL/GenBank/DDBJ whole genome shotgun (WGS) entry which is preliminary data.</text>
</comment>
<dbReference type="AlphaFoldDB" id="A0AAD1XLY2"/>
<sequence length="263" mass="31359">MKGPTYVERDSGIEKYRLRCLQIHHQRLNAIQNAKREEYSIAQGFKISKKEREIEERCLQNKLRANEFRETEYCTKLDRENDKLMRKLLNLTTNNPLAKSKCSRIRKMKTKPQNKRKARLKQMNSPKNSLNYSHRVSEYRKIVAENHSMAQRILQKKPHFKLKKFEDDYKKHLRYKNQIQKVKKGKGCFLPSLRNLKSNRSIMNIQRNSRQRNSTRGILRTFNTRNQDELNYSTHCHTFVPASRNLTAERCGIGYNILDESDI</sequence>
<proteinExistence type="predicted"/>
<organism evidence="2 3">
    <name type="scientific">Euplotes crassus</name>
    <dbReference type="NCBI Taxonomy" id="5936"/>
    <lineage>
        <taxon>Eukaryota</taxon>
        <taxon>Sar</taxon>
        <taxon>Alveolata</taxon>
        <taxon>Ciliophora</taxon>
        <taxon>Intramacronucleata</taxon>
        <taxon>Spirotrichea</taxon>
        <taxon>Hypotrichia</taxon>
        <taxon>Euplotida</taxon>
        <taxon>Euplotidae</taxon>
        <taxon>Moneuplotes</taxon>
    </lineage>
</organism>
<keyword evidence="3" id="KW-1185">Reference proteome</keyword>
<evidence type="ECO:0000256" key="1">
    <source>
        <dbReference type="SAM" id="MobiDB-lite"/>
    </source>
</evidence>
<evidence type="ECO:0000313" key="3">
    <source>
        <dbReference type="Proteomes" id="UP001295684"/>
    </source>
</evidence>
<dbReference type="PANTHER" id="PTHR23035:SF2">
    <property type="entry name" value="KIAA1430 HOMOLOGUE"/>
    <property type="match status" value="1"/>
</dbReference>
<dbReference type="PANTHER" id="PTHR23035">
    <property type="entry name" value="CILIA- AND FLAGELLA-ASSOCIATED PROTEIN 97-RELATED"/>
    <property type="match status" value="1"/>
</dbReference>
<dbReference type="Proteomes" id="UP001295684">
    <property type="component" value="Unassembled WGS sequence"/>
</dbReference>
<feature type="region of interest" description="Disordered" evidence="1">
    <location>
        <begin position="108"/>
        <end position="130"/>
    </location>
</feature>
<gene>
    <name evidence="2" type="ORF">ECRASSUSDP1_LOCUS16437</name>
</gene>
<feature type="compositionally biased region" description="Basic residues" evidence="1">
    <location>
        <begin position="108"/>
        <end position="120"/>
    </location>
</feature>
<evidence type="ECO:0000313" key="2">
    <source>
        <dbReference type="EMBL" id="CAI2375077.1"/>
    </source>
</evidence>
<reference evidence="2" key="1">
    <citation type="submission" date="2023-07" db="EMBL/GenBank/DDBJ databases">
        <authorList>
            <consortium name="AG Swart"/>
            <person name="Singh M."/>
            <person name="Singh A."/>
            <person name="Seah K."/>
            <person name="Emmerich C."/>
        </authorList>
    </citation>
    <scope>NUCLEOTIDE SEQUENCE</scope>
    <source>
        <strain evidence="2">DP1</strain>
    </source>
</reference>
<protein>
    <submittedName>
        <fullName evidence="2">Uncharacterized protein</fullName>
    </submittedName>
</protein>
<dbReference type="EMBL" id="CAMPGE010016525">
    <property type="protein sequence ID" value="CAI2375077.1"/>
    <property type="molecule type" value="Genomic_DNA"/>
</dbReference>
<accession>A0AAD1XLY2</accession>